<dbReference type="PROSITE" id="PS50089">
    <property type="entry name" value="ZF_RING_2"/>
    <property type="match status" value="1"/>
</dbReference>
<dbReference type="SUPFAM" id="SSF57845">
    <property type="entry name" value="B-box zinc-binding domain"/>
    <property type="match status" value="1"/>
</dbReference>
<evidence type="ECO:0000256" key="5">
    <source>
        <dbReference type="SAM" id="Coils"/>
    </source>
</evidence>
<feature type="domain" description="RING-type" evidence="6">
    <location>
        <begin position="17"/>
        <end position="64"/>
    </location>
</feature>
<dbReference type="EMBL" id="CP111012">
    <property type="protein sequence ID" value="WAQ95024.1"/>
    <property type="molecule type" value="Genomic_DNA"/>
</dbReference>
<reference evidence="7" key="1">
    <citation type="submission" date="2022-11" db="EMBL/GenBank/DDBJ databases">
        <title>Centuries of genome instability and evolution in soft-shell clam transmissible cancer (bioRxiv).</title>
        <authorList>
            <person name="Hart S.F.M."/>
            <person name="Yonemitsu M.A."/>
            <person name="Giersch R.M."/>
            <person name="Beal B.F."/>
            <person name="Arriagada G."/>
            <person name="Davis B.W."/>
            <person name="Ostrander E.A."/>
            <person name="Goff S.P."/>
            <person name="Metzger M.J."/>
        </authorList>
    </citation>
    <scope>NUCLEOTIDE SEQUENCE</scope>
    <source>
        <strain evidence="7">MELC-2E11</strain>
        <tissue evidence="7">Siphon/mantle</tissue>
    </source>
</reference>
<dbReference type="PROSITE" id="PS00518">
    <property type="entry name" value="ZF_RING_1"/>
    <property type="match status" value="1"/>
</dbReference>
<evidence type="ECO:0000256" key="4">
    <source>
        <dbReference type="PROSITE-ProRule" id="PRU00175"/>
    </source>
</evidence>
<dbReference type="SMART" id="SM00184">
    <property type="entry name" value="RING"/>
    <property type="match status" value="1"/>
</dbReference>
<name>A0ABY7DBI3_MYAAR</name>
<keyword evidence="2 4" id="KW-0863">Zinc-finger</keyword>
<dbReference type="Gene3D" id="2.120.10.30">
    <property type="entry name" value="TolB, C-terminal domain"/>
    <property type="match status" value="1"/>
</dbReference>
<evidence type="ECO:0000256" key="2">
    <source>
        <dbReference type="ARBA" id="ARBA00022771"/>
    </source>
</evidence>
<proteinExistence type="predicted"/>
<evidence type="ECO:0000256" key="1">
    <source>
        <dbReference type="ARBA" id="ARBA00022723"/>
    </source>
</evidence>
<gene>
    <name evidence="7" type="ORF">MAR_007495</name>
</gene>
<dbReference type="InterPro" id="IPR011042">
    <property type="entry name" value="6-blade_b-propeller_TolB-like"/>
</dbReference>
<evidence type="ECO:0000313" key="7">
    <source>
        <dbReference type="EMBL" id="WAQ95024.1"/>
    </source>
</evidence>
<organism evidence="7 8">
    <name type="scientific">Mya arenaria</name>
    <name type="common">Soft-shell clam</name>
    <dbReference type="NCBI Taxonomy" id="6604"/>
    <lineage>
        <taxon>Eukaryota</taxon>
        <taxon>Metazoa</taxon>
        <taxon>Spiralia</taxon>
        <taxon>Lophotrochozoa</taxon>
        <taxon>Mollusca</taxon>
        <taxon>Bivalvia</taxon>
        <taxon>Autobranchia</taxon>
        <taxon>Heteroconchia</taxon>
        <taxon>Euheterodonta</taxon>
        <taxon>Imparidentia</taxon>
        <taxon>Neoheterodontei</taxon>
        <taxon>Myida</taxon>
        <taxon>Myoidea</taxon>
        <taxon>Myidae</taxon>
        <taxon>Mya</taxon>
    </lineage>
</organism>
<dbReference type="Proteomes" id="UP001164746">
    <property type="component" value="Chromosome 1"/>
</dbReference>
<keyword evidence="3" id="KW-0862">Zinc</keyword>
<keyword evidence="5" id="KW-0175">Coiled coil</keyword>
<dbReference type="Pfam" id="PF13445">
    <property type="entry name" value="zf-RING_UBOX"/>
    <property type="match status" value="1"/>
</dbReference>
<keyword evidence="8" id="KW-1185">Reference proteome</keyword>
<dbReference type="PANTHER" id="PTHR24103">
    <property type="entry name" value="E3 UBIQUITIN-PROTEIN LIGASE TRIM"/>
    <property type="match status" value="1"/>
</dbReference>
<dbReference type="InterPro" id="IPR001841">
    <property type="entry name" value="Znf_RING"/>
</dbReference>
<dbReference type="SUPFAM" id="SSF63829">
    <property type="entry name" value="Calcium-dependent phosphotriesterase"/>
    <property type="match status" value="1"/>
</dbReference>
<dbReference type="Gene3D" id="3.30.160.60">
    <property type="entry name" value="Classic Zinc Finger"/>
    <property type="match status" value="1"/>
</dbReference>
<evidence type="ECO:0000259" key="6">
    <source>
        <dbReference type="PROSITE" id="PS50089"/>
    </source>
</evidence>
<accession>A0ABY7DBI3</accession>
<dbReference type="InterPro" id="IPR017907">
    <property type="entry name" value="Znf_RING_CS"/>
</dbReference>
<dbReference type="SUPFAM" id="SSF57850">
    <property type="entry name" value="RING/U-box"/>
    <property type="match status" value="1"/>
</dbReference>
<protein>
    <submittedName>
        <fullName evidence="7">TRIM3-like protein</fullName>
    </submittedName>
</protein>
<dbReference type="InterPro" id="IPR050143">
    <property type="entry name" value="TRIM/RBCC"/>
</dbReference>
<feature type="coiled-coil region" evidence="5">
    <location>
        <begin position="163"/>
        <end position="197"/>
    </location>
</feature>
<dbReference type="CDD" id="cd19756">
    <property type="entry name" value="Bbox2"/>
    <property type="match status" value="1"/>
</dbReference>
<sequence length="483" mass="54942">MGSGITKPRRKPELLQCSICFNVYKVPRMLPCQHTFCETCLHTYITKSDNLTEASKEFPCPLCRESIPIPQADKPKERWAKLFPKNRLMMSLFEGEYQHSDRCRLHPTKMVEFFCENHVEIGCATCLITRHKGCEVTQLDTYIKSGKFKRTCNKDNDMLQQYLKLYEDMIVEANKNLDSIDNEKQTLIEDVKKVQKAEIVVTVEEKLNTYGNTLREESDINFPLPPFVPGANSKKPEIKRRKNKHVVRISEHSVNGENESFFCNITSTVVLPDGRIILSDDSNSKLKMMTSKFEFDFELALDSNPLNLAVVSDSQIAVSVPGKREILFVDVGDKEFSIARRLHTRLDCWGVEVLDNVVVITTGRDGHSVIVYDIKGEELNSYLLTAHADENIRCPVSVIADKKKRNLYITCTGGAWSKGCVVCMDLQGTLLNVYHDPDIDTPRSCALDRHGKLYICGLESSTVYQISPSGDMYKIFPSRSEQR</sequence>
<dbReference type="InterPro" id="IPR013083">
    <property type="entry name" value="Znf_RING/FYVE/PHD"/>
</dbReference>
<evidence type="ECO:0000256" key="3">
    <source>
        <dbReference type="ARBA" id="ARBA00022833"/>
    </source>
</evidence>
<evidence type="ECO:0000313" key="8">
    <source>
        <dbReference type="Proteomes" id="UP001164746"/>
    </source>
</evidence>
<keyword evidence="1" id="KW-0479">Metal-binding</keyword>
<dbReference type="InterPro" id="IPR027370">
    <property type="entry name" value="Znf-RING_euk"/>
</dbReference>
<dbReference type="Gene3D" id="3.30.40.10">
    <property type="entry name" value="Zinc/RING finger domain, C3HC4 (zinc finger)"/>
    <property type="match status" value="1"/>
</dbReference>